<dbReference type="AlphaFoldDB" id="A0A151ABC5"/>
<proteinExistence type="inferred from homology"/>
<dbReference type="SUPFAM" id="SSF52279">
    <property type="entry name" value="Beta-D-glucan exohydrolase, C-terminal domain"/>
    <property type="match status" value="1"/>
</dbReference>
<comment type="caution">
    <text evidence="8">The sequence shown here is derived from an EMBL/GenBank/DDBJ whole genome shotgun (WGS) entry which is preliminary data.</text>
</comment>
<keyword evidence="4" id="KW-0732">Signal</keyword>
<dbReference type="InterPro" id="IPR036881">
    <property type="entry name" value="Glyco_hydro_3_C_sf"/>
</dbReference>
<sequence length="764" mass="82218">MNNKTDTEEDVDPTRRRVLAATGGMGLTTALSGYLSLESMREKETSEQVEKLVEDMSLAEKIGQMTQISAGEVGDDPTSFLETYQPGSLMYATTDDPSQLAEDVNELLDTAIATQAHDIPPVFGIDAVHGNNNLDGATIFPHNNGLGATWSEEYARRTAEHTASTLRATGYPWTFSPVADIQRDPRWGRFWEGFSEDPYLCAQMVAEKVRGYETSDSGHKCAGATLKHFAGYSEPRNGNDRTPALIPYRTFRNIHLPPFHAGISAGAETVMVNSGSVNGVPAHASEELLEDVLRDRLGFEGMVVSDWHDFYRMVEVHEFVTDVKDAVRLGINAGIDMYMVPAAGLETDSVTTFQQHLRELVEAGAVPTERIDDAVSNILAFKETLGLFDDPYADPETAAEVVGGARDLAYDSAADSMTLLQNDGTLPFDPDVDTVLVTGPSGDSVANMMGGWTLGWQGVGETLPPAITPLEGIREAVSDSTTVVHEPTGIDEFENEDAVHEAASDADAVVAVLGEGPYAEEHGDTDTLALPAAQQRLVRTLADAGTPYAGVFFAGRPRGNDVFDRLPAAVMGYLPGTEGGSAVADVVFGELNPGGRLPFTWPTGTGQLLNVHNAYPTPIFGSGEEPPSSSQEPLFPFGHGLSYTEFEYDDVSIAPATVPQNAASDQFTVSVKVRNTGDRPGDHVVPVFAERRHGAIPSPMREVIGYDRVSLDSGESTRVRIKASIAPLATVPGDMFSQEELQVLPGEYRITMGDAESDQILTIK</sequence>
<dbReference type="Proteomes" id="UP000075321">
    <property type="component" value="Unassembled WGS sequence"/>
</dbReference>
<dbReference type="Pfam" id="PF00933">
    <property type="entry name" value="Glyco_hydro_3"/>
    <property type="match status" value="1"/>
</dbReference>
<dbReference type="EC" id="3.2.1.21" evidence="3"/>
<dbReference type="PANTHER" id="PTHR30620:SF16">
    <property type="entry name" value="LYSOSOMAL BETA GLUCOSIDASE"/>
    <property type="match status" value="1"/>
</dbReference>
<evidence type="ECO:0000313" key="8">
    <source>
        <dbReference type="EMBL" id="KYH24913.1"/>
    </source>
</evidence>
<evidence type="ECO:0000259" key="7">
    <source>
        <dbReference type="SMART" id="SM01217"/>
    </source>
</evidence>
<dbReference type="InterPro" id="IPR002772">
    <property type="entry name" value="Glyco_hydro_3_C"/>
</dbReference>
<dbReference type="GO" id="GO:0009251">
    <property type="term" value="P:glucan catabolic process"/>
    <property type="evidence" value="ECO:0007669"/>
    <property type="project" value="TreeGrafter"/>
</dbReference>
<evidence type="ECO:0000256" key="3">
    <source>
        <dbReference type="ARBA" id="ARBA00012744"/>
    </source>
</evidence>
<comment type="catalytic activity">
    <reaction evidence="1">
        <text>Hydrolysis of terminal, non-reducing beta-D-glucosyl residues with release of beta-D-glucose.</text>
        <dbReference type="EC" id="3.2.1.21"/>
    </reaction>
</comment>
<dbReference type="Gene3D" id="2.60.40.10">
    <property type="entry name" value="Immunoglobulins"/>
    <property type="match status" value="1"/>
</dbReference>
<dbReference type="InterPro" id="IPR026891">
    <property type="entry name" value="Fn3-like"/>
</dbReference>
<feature type="domain" description="Fibronectin type III-like" evidence="7">
    <location>
        <begin position="683"/>
        <end position="756"/>
    </location>
</feature>
<dbReference type="RefSeq" id="WP_084383752.1">
    <property type="nucleotide sequence ID" value="NZ_LTAZ01000011.1"/>
</dbReference>
<keyword evidence="9" id="KW-1185">Reference proteome</keyword>
<dbReference type="EMBL" id="LTAZ01000011">
    <property type="protein sequence ID" value="KYH24913.1"/>
    <property type="molecule type" value="Genomic_DNA"/>
</dbReference>
<dbReference type="PRINTS" id="PR00133">
    <property type="entry name" value="GLHYDRLASE3"/>
</dbReference>
<evidence type="ECO:0000256" key="6">
    <source>
        <dbReference type="ARBA" id="ARBA00023295"/>
    </source>
</evidence>
<dbReference type="Pfam" id="PF01915">
    <property type="entry name" value="Glyco_hydro_3_C"/>
    <property type="match status" value="1"/>
</dbReference>
<dbReference type="PATRIC" id="fig|1008153.3.peg.3111"/>
<dbReference type="InterPro" id="IPR036962">
    <property type="entry name" value="Glyco_hydro_3_N_sf"/>
</dbReference>
<dbReference type="InterPro" id="IPR001764">
    <property type="entry name" value="Glyco_hydro_3_N"/>
</dbReference>
<reference evidence="8 9" key="1">
    <citation type="submission" date="2016-02" db="EMBL/GenBank/DDBJ databases">
        <title>Genome sequence of Halalkalicoccus paucihalophilus DSM 24557.</title>
        <authorList>
            <person name="Poehlein A."/>
            <person name="Daniel R."/>
        </authorList>
    </citation>
    <scope>NUCLEOTIDE SEQUENCE [LARGE SCALE GENOMIC DNA]</scope>
    <source>
        <strain evidence="8 9">DSM 24557</strain>
    </source>
</reference>
<evidence type="ECO:0000313" key="9">
    <source>
        <dbReference type="Proteomes" id="UP000075321"/>
    </source>
</evidence>
<keyword evidence="6 8" id="KW-0326">Glycosidase</keyword>
<name>A0A151ABC5_9EURY</name>
<evidence type="ECO:0000256" key="4">
    <source>
        <dbReference type="ARBA" id="ARBA00022729"/>
    </source>
</evidence>
<evidence type="ECO:0000256" key="1">
    <source>
        <dbReference type="ARBA" id="ARBA00000448"/>
    </source>
</evidence>
<accession>A0A151ABC5</accession>
<dbReference type="InterPro" id="IPR051915">
    <property type="entry name" value="Cellulose_Degrad_GH3"/>
</dbReference>
<organism evidence="8 9">
    <name type="scientific">Halalkalicoccus paucihalophilus</name>
    <dbReference type="NCBI Taxonomy" id="1008153"/>
    <lineage>
        <taxon>Archaea</taxon>
        <taxon>Methanobacteriati</taxon>
        <taxon>Methanobacteriota</taxon>
        <taxon>Stenosarchaea group</taxon>
        <taxon>Halobacteria</taxon>
        <taxon>Halobacteriales</taxon>
        <taxon>Halococcaceae</taxon>
        <taxon>Halalkalicoccus</taxon>
    </lineage>
</organism>
<dbReference type="Gene3D" id="3.20.20.300">
    <property type="entry name" value="Glycoside hydrolase, family 3, N-terminal domain"/>
    <property type="match status" value="1"/>
</dbReference>
<dbReference type="SUPFAM" id="SSF51445">
    <property type="entry name" value="(Trans)glycosidases"/>
    <property type="match status" value="1"/>
</dbReference>
<comment type="similarity">
    <text evidence="2">Belongs to the glycosyl hydrolase 3 family.</text>
</comment>
<dbReference type="PANTHER" id="PTHR30620">
    <property type="entry name" value="PERIPLASMIC BETA-GLUCOSIDASE-RELATED"/>
    <property type="match status" value="1"/>
</dbReference>
<evidence type="ECO:0000256" key="2">
    <source>
        <dbReference type="ARBA" id="ARBA00005336"/>
    </source>
</evidence>
<evidence type="ECO:0000256" key="5">
    <source>
        <dbReference type="ARBA" id="ARBA00022801"/>
    </source>
</evidence>
<dbReference type="SMART" id="SM01217">
    <property type="entry name" value="Fn3_like"/>
    <property type="match status" value="1"/>
</dbReference>
<dbReference type="Gene3D" id="3.40.50.1700">
    <property type="entry name" value="Glycoside hydrolase family 3 C-terminal domain"/>
    <property type="match status" value="1"/>
</dbReference>
<dbReference type="InterPro" id="IPR017853">
    <property type="entry name" value="GH"/>
</dbReference>
<dbReference type="GO" id="GO:0008422">
    <property type="term" value="F:beta-glucosidase activity"/>
    <property type="evidence" value="ECO:0007669"/>
    <property type="project" value="UniProtKB-EC"/>
</dbReference>
<protein>
    <recommendedName>
        <fullName evidence="3">beta-glucosidase</fullName>
        <ecNumber evidence="3">3.2.1.21</ecNumber>
    </recommendedName>
</protein>
<dbReference type="InterPro" id="IPR013783">
    <property type="entry name" value="Ig-like_fold"/>
</dbReference>
<dbReference type="Pfam" id="PF14310">
    <property type="entry name" value="Fn3-like"/>
    <property type="match status" value="1"/>
</dbReference>
<gene>
    <name evidence="8" type="primary">nagZ_3</name>
    <name evidence="8" type="ORF">HAPAU_30050</name>
</gene>
<keyword evidence="5 8" id="KW-0378">Hydrolase</keyword>